<accession>A0A317JSX9</accession>
<dbReference type="InterPro" id="IPR012336">
    <property type="entry name" value="Thioredoxin-like_fold"/>
</dbReference>
<feature type="transmembrane region" description="Helical" evidence="6">
    <location>
        <begin position="6"/>
        <end position="25"/>
    </location>
</feature>
<organism evidence="8 9">
    <name type="scientific">Candidatus Cerribacteria bacterium 'Amazon FNV 2010 28 9'</name>
    <dbReference type="NCBI Taxonomy" id="2081795"/>
    <lineage>
        <taxon>Bacteria</taxon>
        <taxon>Candidatus Cerribacteria</taxon>
    </lineage>
</organism>
<dbReference type="Pfam" id="PF13462">
    <property type="entry name" value="Thioredoxin_4"/>
    <property type="match status" value="1"/>
</dbReference>
<proteinExistence type="inferred from homology"/>
<dbReference type="EMBL" id="PSRQ01000032">
    <property type="protein sequence ID" value="PWU23487.1"/>
    <property type="molecule type" value="Genomic_DNA"/>
</dbReference>
<name>A0A317JSX9_9BACT</name>
<gene>
    <name evidence="8" type="ORF">C5B42_02945</name>
</gene>
<keyword evidence="6" id="KW-0812">Transmembrane</keyword>
<keyword evidence="3" id="KW-0560">Oxidoreductase</keyword>
<evidence type="ECO:0000256" key="1">
    <source>
        <dbReference type="ARBA" id="ARBA00005791"/>
    </source>
</evidence>
<dbReference type="GO" id="GO:0016491">
    <property type="term" value="F:oxidoreductase activity"/>
    <property type="evidence" value="ECO:0007669"/>
    <property type="project" value="UniProtKB-KW"/>
</dbReference>
<dbReference type="InterPro" id="IPR036249">
    <property type="entry name" value="Thioredoxin-like_sf"/>
</dbReference>
<dbReference type="InterPro" id="IPR013766">
    <property type="entry name" value="Thioredoxin_domain"/>
</dbReference>
<dbReference type="Gene3D" id="3.40.30.10">
    <property type="entry name" value="Glutaredoxin"/>
    <property type="match status" value="1"/>
</dbReference>
<evidence type="ECO:0000256" key="2">
    <source>
        <dbReference type="ARBA" id="ARBA00022729"/>
    </source>
</evidence>
<evidence type="ECO:0000259" key="7">
    <source>
        <dbReference type="PROSITE" id="PS51352"/>
    </source>
</evidence>
<feature type="domain" description="Thioredoxin" evidence="7">
    <location>
        <begin position="6"/>
        <end position="167"/>
    </location>
</feature>
<keyword evidence="6" id="KW-0472">Membrane</keyword>
<dbReference type="PROSITE" id="PS51352">
    <property type="entry name" value="THIOREDOXIN_2"/>
    <property type="match status" value="1"/>
</dbReference>
<sequence>MKNLPLLLGSLAVTIIAVVGVAVFFTKQANAPVKPVDDTLLISHAKHSEGPTDAKATLVEFSDFQCPACGAAEPYVEQILQKYQGKLRFVYRQFPLTSIHHNAAAAARVAEAADKQGKFWQMHDLLFQKQSEWADVLDPTPNFLSYAQVVGLNVDQFKKDVADNVTDAQVTIDEGDGNALGVNATPTFYVNGVQTDLTALQTSIDTALAK</sequence>
<keyword evidence="5" id="KW-0676">Redox-active center</keyword>
<dbReference type="Proteomes" id="UP000246104">
    <property type="component" value="Unassembled WGS sequence"/>
</dbReference>
<dbReference type="SUPFAM" id="SSF52833">
    <property type="entry name" value="Thioredoxin-like"/>
    <property type="match status" value="1"/>
</dbReference>
<evidence type="ECO:0000256" key="3">
    <source>
        <dbReference type="ARBA" id="ARBA00023002"/>
    </source>
</evidence>
<evidence type="ECO:0000256" key="5">
    <source>
        <dbReference type="ARBA" id="ARBA00023284"/>
    </source>
</evidence>
<dbReference type="AlphaFoldDB" id="A0A317JSX9"/>
<evidence type="ECO:0000256" key="6">
    <source>
        <dbReference type="SAM" id="Phobius"/>
    </source>
</evidence>
<evidence type="ECO:0000313" key="9">
    <source>
        <dbReference type="Proteomes" id="UP000246104"/>
    </source>
</evidence>
<comment type="similarity">
    <text evidence="1">Belongs to the thioredoxin family. DsbA subfamily.</text>
</comment>
<evidence type="ECO:0000313" key="8">
    <source>
        <dbReference type="EMBL" id="PWU23487.1"/>
    </source>
</evidence>
<keyword evidence="4" id="KW-1015">Disulfide bond</keyword>
<comment type="caution">
    <text evidence="8">The sequence shown here is derived from an EMBL/GenBank/DDBJ whole genome shotgun (WGS) entry which is preliminary data.</text>
</comment>
<dbReference type="PANTHER" id="PTHR13887:SF14">
    <property type="entry name" value="DISULFIDE BOND FORMATION PROTEIN D"/>
    <property type="match status" value="1"/>
</dbReference>
<evidence type="ECO:0000256" key="4">
    <source>
        <dbReference type="ARBA" id="ARBA00023157"/>
    </source>
</evidence>
<protein>
    <submittedName>
        <fullName evidence="8">Disulfide bond formation protein DsbA</fullName>
    </submittedName>
</protein>
<dbReference type="PANTHER" id="PTHR13887">
    <property type="entry name" value="GLUTATHIONE S-TRANSFERASE KAPPA"/>
    <property type="match status" value="1"/>
</dbReference>
<keyword evidence="6" id="KW-1133">Transmembrane helix</keyword>
<keyword evidence="2" id="KW-0732">Signal</keyword>
<reference evidence="8 9" key="1">
    <citation type="submission" date="2018-02" db="EMBL/GenBank/DDBJ databases">
        <title>Genomic Reconstructions from Amazon Rainforest and Pasture Soil Reveal Novel Insights into the Physiology of Candidate Phyla in Tropical Sites.</title>
        <authorList>
            <person name="Kroeger M.E."/>
            <person name="Delmont T."/>
            <person name="Eren A.M."/>
            <person name="Guo J."/>
            <person name="Meyer K.M."/>
            <person name="Khan K."/>
            <person name="Rodrigues J.L.M."/>
            <person name="Bohannan B.J.M."/>
            <person name="Tringe S."/>
            <person name="Borges C.D."/>
            <person name="Tiedje J."/>
            <person name="Tsai S.M."/>
            <person name="Nusslein K."/>
        </authorList>
    </citation>
    <scope>NUCLEOTIDE SEQUENCE [LARGE SCALE GENOMIC DNA]</scope>
    <source>
        <strain evidence="8">Amazon FNV 2010 28 9</strain>
    </source>
</reference>